<dbReference type="EMBL" id="FRAG01000003">
    <property type="protein sequence ID" value="SHJ58250.1"/>
    <property type="molecule type" value="Genomic_DNA"/>
</dbReference>
<proteinExistence type="predicted"/>
<keyword evidence="1" id="KW-0812">Transmembrane</keyword>
<accession>A0A1M6KH82</accession>
<gene>
    <name evidence="2" type="ORF">SAMN02745912_00395</name>
</gene>
<evidence type="ECO:0000313" key="3">
    <source>
        <dbReference type="Proteomes" id="UP000184465"/>
    </source>
</evidence>
<dbReference type="STRING" id="1121301.SAMN02745912_00395"/>
<feature type="transmembrane region" description="Helical" evidence="1">
    <location>
        <begin position="12"/>
        <end position="29"/>
    </location>
</feature>
<sequence length="69" mass="8121">MSMDIERIKSFFTMYILLIIIGVSLFSIFIDFKALKKKNLKREAKICKFLGYIYLVGGITFFIIIKYVL</sequence>
<keyword evidence="3" id="KW-1185">Reference proteome</keyword>
<feature type="transmembrane region" description="Helical" evidence="1">
    <location>
        <begin position="49"/>
        <end position="68"/>
    </location>
</feature>
<keyword evidence="1" id="KW-0472">Membrane</keyword>
<evidence type="ECO:0000256" key="1">
    <source>
        <dbReference type="SAM" id="Phobius"/>
    </source>
</evidence>
<dbReference type="NCBIfam" id="NF042414">
    <property type="entry name" value="CLC_0170_fam"/>
    <property type="match status" value="1"/>
</dbReference>
<name>A0A1M6KH82_PARC5</name>
<protein>
    <submittedName>
        <fullName evidence="2">Uncharacterized protein</fullName>
    </submittedName>
</protein>
<keyword evidence="1" id="KW-1133">Transmembrane helix</keyword>
<reference evidence="2 3" key="1">
    <citation type="submission" date="2016-11" db="EMBL/GenBank/DDBJ databases">
        <authorList>
            <person name="Jaros S."/>
            <person name="Januszkiewicz K."/>
            <person name="Wedrychowicz H."/>
        </authorList>
    </citation>
    <scope>NUCLEOTIDE SEQUENCE [LARGE SCALE GENOMIC DNA]</scope>
    <source>
        <strain evidence="2 3">DSM 15212</strain>
    </source>
</reference>
<dbReference type="Proteomes" id="UP000184465">
    <property type="component" value="Unassembled WGS sequence"/>
</dbReference>
<dbReference type="RefSeq" id="WP_073146709.1">
    <property type="nucleotide sequence ID" value="NZ_FRAG01000003.1"/>
</dbReference>
<evidence type="ECO:0000313" key="2">
    <source>
        <dbReference type="EMBL" id="SHJ58250.1"/>
    </source>
</evidence>
<dbReference type="InterPro" id="IPR049971">
    <property type="entry name" value="CLC_0170-like"/>
</dbReference>
<organism evidence="2 3">
    <name type="scientific">Paramaledivibacter caminithermalis (strain DSM 15212 / CIP 107654 / DViRD3)</name>
    <name type="common">Clostridium caminithermale</name>
    <dbReference type="NCBI Taxonomy" id="1121301"/>
    <lineage>
        <taxon>Bacteria</taxon>
        <taxon>Bacillati</taxon>
        <taxon>Bacillota</taxon>
        <taxon>Clostridia</taxon>
        <taxon>Peptostreptococcales</taxon>
        <taxon>Caminicellaceae</taxon>
        <taxon>Paramaledivibacter</taxon>
    </lineage>
</organism>
<dbReference type="AlphaFoldDB" id="A0A1M6KH82"/>